<accession>A0ABT6CHQ8</accession>
<organism evidence="4 5">
    <name type="scientific">Novosphingobium cyanobacteriorum</name>
    <dbReference type="NCBI Taxonomy" id="3024215"/>
    <lineage>
        <taxon>Bacteria</taxon>
        <taxon>Pseudomonadati</taxon>
        <taxon>Pseudomonadota</taxon>
        <taxon>Alphaproteobacteria</taxon>
        <taxon>Sphingomonadales</taxon>
        <taxon>Sphingomonadaceae</taxon>
        <taxon>Novosphingobium</taxon>
    </lineage>
</organism>
<dbReference type="InterPro" id="IPR029063">
    <property type="entry name" value="SAM-dependent_MTases_sf"/>
</dbReference>
<keyword evidence="2" id="KW-0808">Transferase</keyword>
<keyword evidence="5" id="KW-1185">Reference proteome</keyword>
<dbReference type="Pfam" id="PF13649">
    <property type="entry name" value="Methyltransf_25"/>
    <property type="match status" value="1"/>
</dbReference>
<dbReference type="RefSeq" id="WP_277277188.1">
    <property type="nucleotide sequence ID" value="NZ_JAROCY010000007.1"/>
</dbReference>
<evidence type="ECO:0000259" key="3">
    <source>
        <dbReference type="Pfam" id="PF13649"/>
    </source>
</evidence>
<dbReference type="PANTHER" id="PTHR43861">
    <property type="entry name" value="TRANS-ACONITATE 2-METHYLTRANSFERASE-RELATED"/>
    <property type="match status" value="1"/>
</dbReference>
<dbReference type="PANTHER" id="PTHR43861:SF1">
    <property type="entry name" value="TRANS-ACONITATE 2-METHYLTRANSFERASE"/>
    <property type="match status" value="1"/>
</dbReference>
<dbReference type="CDD" id="cd02440">
    <property type="entry name" value="AdoMet_MTases"/>
    <property type="match status" value="1"/>
</dbReference>
<dbReference type="GO" id="GO:0008168">
    <property type="term" value="F:methyltransferase activity"/>
    <property type="evidence" value="ECO:0007669"/>
    <property type="project" value="UniProtKB-KW"/>
</dbReference>
<proteinExistence type="predicted"/>
<evidence type="ECO:0000313" key="4">
    <source>
        <dbReference type="EMBL" id="MDF8333464.1"/>
    </source>
</evidence>
<keyword evidence="1 4" id="KW-0489">Methyltransferase</keyword>
<dbReference type="EMBL" id="JAROCY010000007">
    <property type="protein sequence ID" value="MDF8333464.1"/>
    <property type="molecule type" value="Genomic_DNA"/>
</dbReference>
<name>A0ABT6CHQ8_9SPHN</name>
<dbReference type="SUPFAM" id="SSF53335">
    <property type="entry name" value="S-adenosyl-L-methionine-dependent methyltransferases"/>
    <property type="match status" value="1"/>
</dbReference>
<dbReference type="InterPro" id="IPR041698">
    <property type="entry name" value="Methyltransf_25"/>
</dbReference>
<dbReference type="Proteomes" id="UP001222770">
    <property type="component" value="Unassembled WGS sequence"/>
</dbReference>
<feature type="domain" description="Methyltransferase" evidence="3">
    <location>
        <begin position="48"/>
        <end position="141"/>
    </location>
</feature>
<sequence>MTGAMDWQGTVGRNWAAEAARTDRSFSALTPHLLELIDHAAGDSAARIVDIGCGAGQVTAAVAAICPRAKVTGVDISPELVRTAQSRCAAMPNVRVELADAAEWRHTGGPVDLYVSRHGVMFFDDPPAAFRNLAAGAAQGGRIAFSCFRNPAENLWASEIARLLPPSPPSTAPYPPGPFAFADPDHVCHCMAGWKDHAFTPVNFAYIAGAGEDPVADAMDFFARIGPAAAAIRELPATARSAFVKALEALVRDHHVGGLVSFPAAAWLITATVDHSQR</sequence>
<gene>
    <name evidence="4" type="ORF">POM99_09650</name>
</gene>
<evidence type="ECO:0000256" key="1">
    <source>
        <dbReference type="ARBA" id="ARBA00022603"/>
    </source>
</evidence>
<comment type="caution">
    <text evidence="4">The sequence shown here is derived from an EMBL/GenBank/DDBJ whole genome shotgun (WGS) entry which is preliminary data.</text>
</comment>
<evidence type="ECO:0000313" key="5">
    <source>
        <dbReference type="Proteomes" id="UP001222770"/>
    </source>
</evidence>
<reference evidence="4 5" key="1">
    <citation type="submission" date="2023-03" db="EMBL/GenBank/DDBJ databases">
        <title>Novosphingobium cyanobacteriorum sp. nov., isolated from a eutrophic reservoir during the Microcystis bloom period.</title>
        <authorList>
            <person name="Kang M."/>
            <person name="Le V."/>
            <person name="Ko S.-R."/>
            <person name="Lee S.-A."/>
            <person name="Ahn C.-Y."/>
        </authorList>
    </citation>
    <scope>NUCLEOTIDE SEQUENCE [LARGE SCALE GENOMIC DNA]</scope>
    <source>
        <strain evidence="4 5">HBC54</strain>
    </source>
</reference>
<protein>
    <submittedName>
        <fullName evidence="4">Class I SAM-dependent methyltransferase</fullName>
    </submittedName>
</protein>
<evidence type="ECO:0000256" key="2">
    <source>
        <dbReference type="ARBA" id="ARBA00022679"/>
    </source>
</evidence>
<dbReference type="GO" id="GO:0032259">
    <property type="term" value="P:methylation"/>
    <property type="evidence" value="ECO:0007669"/>
    <property type="project" value="UniProtKB-KW"/>
</dbReference>
<dbReference type="Gene3D" id="3.40.50.150">
    <property type="entry name" value="Vaccinia Virus protein VP39"/>
    <property type="match status" value="1"/>
</dbReference>